<comment type="subcellular location">
    <subcellularLocation>
        <location evidence="1">Cell membrane</location>
        <topology evidence="1">Multi-pass membrane protein</topology>
    </subcellularLocation>
</comment>
<dbReference type="GO" id="GO:0009055">
    <property type="term" value="F:electron transfer activity"/>
    <property type="evidence" value="ECO:0007669"/>
    <property type="project" value="InterPro"/>
</dbReference>
<feature type="compositionally biased region" description="Low complexity" evidence="6">
    <location>
        <begin position="253"/>
        <end position="280"/>
    </location>
</feature>
<dbReference type="PANTHER" id="PTHR30485">
    <property type="entry name" value="NI/FE-HYDROGENASE 1 B-TYPE CYTOCHROME SUBUNIT"/>
    <property type="match status" value="1"/>
</dbReference>
<dbReference type="RefSeq" id="WP_154333558.1">
    <property type="nucleotide sequence ID" value="NZ_VTFY01000007.1"/>
</dbReference>
<evidence type="ECO:0000256" key="5">
    <source>
        <dbReference type="ARBA" id="ARBA00023136"/>
    </source>
</evidence>
<keyword evidence="2" id="KW-1003">Cell membrane</keyword>
<keyword evidence="5 7" id="KW-0472">Membrane</keyword>
<evidence type="ECO:0000256" key="4">
    <source>
        <dbReference type="ARBA" id="ARBA00022989"/>
    </source>
</evidence>
<keyword evidence="3 7" id="KW-0812">Transmembrane</keyword>
<feature type="transmembrane region" description="Helical" evidence="7">
    <location>
        <begin position="152"/>
        <end position="174"/>
    </location>
</feature>
<dbReference type="GO" id="GO:0022904">
    <property type="term" value="P:respiratory electron transport chain"/>
    <property type="evidence" value="ECO:0007669"/>
    <property type="project" value="InterPro"/>
</dbReference>
<evidence type="ECO:0000256" key="6">
    <source>
        <dbReference type="SAM" id="MobiDB-lite"/>
    </source>
</evidence>
<dbReference type="PANTHER" id="PTHR30485:SF1">
    <property type="entry name" value="CYTOCHROME YDHU-RELATED"/>
    <property type="match status" value="1"/>
</dbReference>
<dbReference type="GO" id="GO:0005886">
    <property type="term" value="C:plasma membrane"/>
    <property type="evidence" value="ECO:0007669"/>
    <property type="project" value="UniProtKB-SubCell"/>
</dbReference>
<feature type="domain" description="Cytochrome b561 bacterial/Ni-hydrogenase" evidence="8">
    <location>
        <begin position="39"/>
        <end position="226"/>
    </location>
</feature>
<dbReference type="GO" id="GO:0020037">
    <property type="term" value="F:heme binding"/>
    <property type="evidence" value="ECO:0007669"/>
    <property type="project" value="TreeGrafter"/>
</dbReference>
<proteinExistence type="predicted"/>
<evidence type="ECO:0000256" key="1">
    <source>
        <dbReference type="ARBA" id="ARBA00004651"/>
    </source>
</evidence>
<organism evidence="9 10">
    <name type="scientific">Eggerthella guodeyinii</name>
    <dbReference type="NCBI Taxonomy" id="2690837"/>
    <lineage>
        <taxon>Bacteria</taxon>
        <taxon>Bacillati</taxon>
        <taxon>Actinomycetota</taxon>
        <taxon>Coriobacteriia</taxon>
        <taxon>Eggerthellales</taxon>
        <taxon>Eggerthellaceae</taxon>
        <taxon>Eggerthella</taxon>
    </lineage>
</organism>
<evidence type="ECO:0000313" key="9">
    <source>
        <dbReference type="EMBL" id="MRX82712.1"/>
    </source>
</evidence>
<protein>
    <submittedName>
        <fullName evidence="9">Formate dehydrogenase</fullName>
    </submittedName>
</protein>
<evidence type="ECO:0000313" key="10">
    <source>
        <dbReference type="Proteomes" id="UP000438093"/>
    </source>
</evidence>
<dbReference type="InterPro" id="IPR011577">
    <property type="entry name" value="Cyt_b561_bac/Ni-Hgenase"/>
</dbReference>
<dbReference type="Gene3D" id="1.20.950.20">
    <property type="entry name" value="Transmembrane di-heme cytochromes, Chain C"/>
    <property type="match status" value="1"/>
</dbReference>
<gene>
    <name evidence="9" type="ORF">GJG86_09440</name>
</gene>
<dbReference type="Proteomes" id="UP000438093">
    <property type="component" value="Unassembled WGS sequence"/>
</dbReference>
<evidence type="ECO:0000256" key="3">
    <source>
        <dbReference type="ARBA" id="ARBA00022692"/>
    </source>
</evidence>
<comment type="caution">
    <text evidence="9">The sequence shown here is derived from an EMBL/GenBank/DDBJ whole genome shotgun (WGS) entry which is preliminary data.</text>
</comment>
<dbReference type="EMBL" id="VTFY01000007">
    <property type="protein sequence ID" value="MRX82712.1"/>
    <property type="molecule type" value="Genomic_DNA"/>
</dbReference>
<feature type="transmembrane region" description="Helical" evidence="7">
    <location>
        <begin position="6"/>
        <end position="25"/>
    </location>
</feature>
<feature type="transmembrane region" description="Helical" evidence="7">
    <location>
        <begin position="194"/>
        <end position="217"/>
    </location>
</feature>
<evidence type="ECO:0000256" key="7">
    <source>
        <dbReference type="SAM" id="Phobius"/>
    </source>
</evidence>
<dbReference type="InterPro" id="IPR051542">
    <property type="entry name" value="Hydrogenase_cytochrome"/>
</dbReference>
<evidence type="ECO:0000259" key="8">
    <source>
        <dbReference type="Pfam" id="PF01292"/>
    </source>
</evidence>
<name>A0A6N7RNV8_9ACTN</name>
<keyword evidence="10" id="KW-1185">Reference proteome</keyword>
<dbReference type="AlphaFoldDB" id="A0A6N7RNV8"/>
<feature type="transmembrane region" description="Helical" evidence="7">
    <location>
        <begin position="81"/>
        <end position="103"/>
    </location>
</feature>
<accession>A0A6N7RNV8</accession>
<feature type="region of interest" description="Disordered" evidence="6">
    <location>
        <begin position="251"/>
        <end position="280"/>
    </location>
</feature>
<feature type="transmembrane region" description="Helical" evidence="7">
    <location>
        <begin position="46"/>
        <end position="69"/>
    </location>
</feature>
<evidence type="ECO:0000256" key="2">
    <source>
        <dbReference type="ARBA" id="ARBA00022475"/>
    </source>
</evidence>
<dbReference type="SUPFAM" id="SSF81342">
    <property type="entry name" value="Transmembrane di-heme cytochromes"/>
    <property type="match status" value="1"/>
</dbReference>
<reference evidence="10" key="1">
    <citation type="submission" date="2019-08" db="EMBL/GenBank/DDBJ databases">
        <title>Arthrobacter sp. nov., isolated from plateau pika and Tibetan wild ass.</title>
        <authorList>
            <person name="Ge Y."/>
        </authorList>
    </citation>
    <scope>NUCLEOTIDE SEQUENCE [LARGE SCALE GENOMIC DNA]</scope>
    <source>
        <strain evidence="10">HF-4214</strain>
    </source>
</reference>
<sequence>MPWFDLAPWLIALAPFAGLFAAAFAKRKDPAIVGDRVYRHDPPARISHWTHALGVAVCLVSGIILGLRFTPAFVADGPAAIVWMNVHFVAAVSFLFGTFFYLGNTIISRHRFKEHLPSRDAVVTTIHHYGRKLGFKNLTPVEEDKYFESEKIAYLMALGCSVLLVLSGLVKALAHVFLTLPDSLMNVITWTHDLAAVLMLLFFLAHVFFAAIAPMAWRTFPSMLFGWMPRDEAEHEHVAWMRRLKAAGRVEEPANAPTAPAEPAADGAAAASIPEPAKEV</sequence>
<dbReference type="Pfam" id="PF01292">
    <property type="entry name" value="Ni_hydr_CYTB"/>
    <property type="match status" value="1"/>
</dbReference>
<dbReference type="InterPro" id="IPR016174">
    <property type="entry name" value="Di-haem_cyt_TM"/>
</dbReference>
<keyword evidence="4 7" id="KW-1133">Transmembrane helix</keyword>